<dbReference type="EMBL" id="JAAKFY010000005">
    <property type="protein sequence ID" value="KAF3857279.1"/>
    <property type="molecule type" value="Genomic_DNA"/>
</dbReference>
<evidence type="ECO:0000313" key="2">
    <source>
        <dbReference type="EMBL" id="KAF3857279.1"/>
    </source>
</evidence>
<proteinExistence type="predicted"/>
<organism evidence="2 3">
    <name type="scientific">Dissostichus mawsoni</name>
    <name type="common">Antarctic cod</name>
    <dbReference type="NCBI Taxonomy" id="36200"/>
    <lineage>
        <taxon>Eukaryota</taxon>
        <taxon>Metazoa</taxon>
        <taxon>Chordata</taxon>
        <taxon>Craniata</taxon>
        <taxon>Vertebrata</taxon>
        <taxon>Euteleostomi</taxon>
        <taxon>Actinopterygii</taxon>
        <taxon>Neopterygii</taxon>
        <taxon>Teleostei</taxon>
        <taxon>Neoteleostei</taxon>
        <taxon>Acanthomorphata</taxon>
        <taxon>Eupercaria</taxon>
        <taxon>Perciformes</taxon>
        <taxon>Notothenioidei</taxon>
        <taxon>Nototheniidae</taxon>
        <taxon>Dissostichus</taxon>
    </lineage>
</organism>
<feature type="region of interest" description="Disordered" evidence="1">
    <location>
        <begin position="647"/>
        <end position="684"/>
    </location>
</feature>
<name>A0A7J5Z856_DISMA</name>
<feature type="region of interest" description="Disordered" evidence="1">
    <location>
        <begin position="743"/>
        <end position="778"/>
    </location>
</feature>
<dbReference type="OrthoDB" id="10671839at2759"/>
<feature type="compositionally biased region" description="Basic and acidic residues" evidence="1">
    <location>
        <begin position="751"/>
        <end position="761"/>
    </location>
</feature>
<accession>A0A7J5Z856</accession>
<dbReference type="AlphaFoldDB" id="A0A7J5Z856"/>
<gene>
    <name evidence="2" type="ORF">F7725_009138</name>
</gene>
<dbReference type="Proteomes" id="UP000518266">
    <property type="component" value="Unassembled WGS sequence"/>
</dbReference>
<evidence type="ECO:0000313" key="3">
    <source>
        <dbReference type="Proteomes" id="UP000518266"/>
    </source>
</evidence>
<feature type="region of interest" description="Disordered" evidence="1">
    <location>
        <begin position="812"/>
        <end position="834"/>
    </location>
</feature>
<protein>
    <submittedName>
        <fullName evidence="2">Uncharacterized protein</fullName>
    </submittedName>
</protein>
<comment type="caution">
    <text evidence="2">The sequence shown here is derived from an EMBL/GenBank/DDBJ whole genome shotgun (WGS) entry which is preliminary data.</text>
</comment>
<feature type="compositionally biased region" description="Polar residues" evidence="1">
    <location>
        <begin position="816"/>
        <end position="826"/>
    </location>
</feature>
<reference evidence="2 3" key="1">
    <citation type="submission" date="2020-03" db="EMBL/GenBank/DDBJ databases">
        <title>Dissostichus mawsoni Genome sequencing and assembly.</title>
        <authorList>
            <person name="Park H."/>
        </authorList>
    </citation>
    <scope>NUCLEOTIDE SEQUENCE [LARGE SCALE GENOMIC DNA]</scope>
    <source>
        <strain evidence="2">DM0001</strain>
        <tissue evidence="2">Muscle</tissue>
    </source>
</reference>
<feature type="region of interest" description="Disordered" evidence="1">
    <location>
        <begin position="1"/>
        <end position="20"/>
    </location>
</feature>
<keyword evidence="3" id="KW-1185">Reference proteome</keyword>
<evidence type="ECO:0000256" key="1">
    <source>
        <dbReference type="SAM" id="MobiDB-lite"/>
    </source>
</evidence>
<sequence>MVAEAESADGPQGGGAAVQDARVSEAGLPVPAVLPQQQHVGQLEARRSVSILESFLSAGSVGMSVRSDVKAVFTLCVRSRSRALAACLCLLTPARHPSPPPPLLLRLRLLLLRSPASPSSSPGSLRGLQSPVDFPSELSLPLSRSSRSEVKPSGCALPVDFILSVLLAAPCCSSLTGASGTALHITLSSGGVLRRAPAPRRIGIPQLMNDGCFLGRQRAAEKGGQRVRVQESERGGGLLTLLEQREPVNPLLQAQTFGRSSDCRNSRIWQSMPCHPRVQWQRQVFGAAHSMFLPHVCLQTAAKEVLGASVSSVSHRTPPTVEPLLSGLALDPRKTGPVCTGGHMFARRRPHPQLRGAVPRPPRCSEGESRDYLRRLKARLSLVSVSRELQLRQGVGQRGEGRGEGGGVSRWAPGFGLGGGHVVELGELGVCYLFGLRGEGRSGRYYLRRHGCMTASLLPVPPPLPAAGSCIELSLLPLVTDQDRYTSVPVESGGAAPADVSDVRRPAVDALNAGETRPARTAEHLELCGQSYEEQMLASWGLFSSGFDSKGSTLSAPISHLVSIVKKTAFLRDAQLQTLLSNHVPAVHGSDRQSSSCCSQRSPCVPSGHTHREAALGVALVGQREADRTLRWTLLFLLLSSESDGTLQMRRPAGDRTPPPGPSSSWKRSAEPSGSDAANWKTKFSPENVNLEVSGSQRRQGLLGLETPAAKHIPSMLHVPQRPCVCPKSTLGARTDRLIPQSPTSALTKAPEGKINYERRGTSSSSLTSAHAAKRRGALDPGKTLIRLGRFPSRVKSVTAVIKTVARPQLPPLQASGRSSTWQADSATFGDSCPSPSADVNTAVRTPHWWPWSGPKQGMGTVLCTVTSCSLLFSTMCSDSGENWRERNYLRFTFGAVSHAPLRGLQAVHHELPTVAHGDGDAEEAAVLGAALEELPGGAGGELPELAGARQGCVLQRQPHWSLSAAEVGISAGLLLIQKRYQPGDREWSQIRSWMAVSWISVESKSTLR</sequence>